<evidence type="ECO:0000313" key="1">
    <source>
        <dbReference type="EMBL" id="GAA0667526.1"/>
    </source>
</evidence>
<evidence type="ECO:0008006" key="3">
    <source>
        <dbReference type="Google" id="ProtNLM"/>
    </source>
</evidence>
<comment type="caution">
    <text evidence="1">The sequence shown here is derived from an EMBL/GenBank/DDBJ whole genome shotgun (WGS) entry which is preliminary data.</text>
</comment>
<sequence length="52" mass="5255">MRTGRTRHVGRLPAEASVGVVSIGEPDEDCTTPEVLVAAAAAISALLPAAAR</sequence>
<evidence type="ECO:0000313" key="2">
    <source>
        <dbReference type="Proteomes" id="UP001500724"/>
    </source>
</evidence>
<reference evidence="2" key="1">
    <citation type="journal article" date="2019" name="Int. J. Syst. Evol. Microbiol.">
        <title>The Global Catalogue of Microorganisms (GCM) 10K type strain sequencing project: providing services to taxonomists for standard genome sequencing and annotation.</title>
        <authorList>
            <consortium name="The Broad Institute Genomics Platform"/>
            <consortium name="The Broad Institute Genome Sequencing Center for Infectious Disease"/>
            <person name="Wu L."/>
            <person name="Ma J."/>
        </authorList>
    </citation>
    <scope>NUCLEOTIDE SEQUENCE [LARGE SCALE GENOMIC DNA]</scope>
    <source>
        <strain evidence="2">JCM 10367</strain>
    </source>
</reference>
<name>A0ABP3T6N1_9ACTN</name>
<protein>
    <recommendedName>
        <fullName evidence="3">IclR-ED domain-containing protein</fullName>
    </recommendedName>
</protein>
<gene>
    <name evidence="1" type="ORF">GCM10009535_54240</name>
</gene>
<dbReference type="EMBL" id="BAAAGU010000075">
    <property type="protein sequence ID" value="GAA0667526.1"/>
    <property type="molecule type" value="Genomic_DNA"/>
</dbReference>
<keyword evidence="2" id="KW-1185">Reference proteome</keyword>
<dbReference type="RefSeq" id="WP_344006722.1">
    <property type="nucleotide sequence ID" value="NZ_BAAAGU010000075.1"/>
</dbReference>
<proteinExistence type="predicted"/>
<dbReference type="Proteomes" id="UP001500724">
    <property type="component" value="Unassembled WGS sequence"/>
</dbReference>
<organism evidence="1 2">
    <name type="scientific">Streptomyces thermocarboxydovorans</name>
    <dbReference type="NCBI Taxonomy" id="59298"/>
    <lineage>
        <taxon>Bacteria</taxon>
        <taxon>Bacillati</taxon>
        <taxon>Actinomycetota</taxon>
        <taxon>Actinomycetes</taxon>
        <taxon>Kitasatosporales</taxon>
        <taxon>Streptomycetaceae</taxon>
        <taxon>Streptomyces</taxon>
    </lineage>
</organism>
<accession>A0ABP3T6N1</accession>